<evidence type="ECO:0000313" key="15">
    <source>
        <dbReference type="EMBL" id="KAK1627327.1"/>
    </source>
</evidence>
<keyword evidence="6 12" id="KW-0732">Signal</keyword>
<dbReference type="InterPro" id="IPR046956">
    <property type="entry name" value="RLP23-like"/>
</dbReference>
<keyword evidence="10" id="KW-0325">Glycoprotein</keyword>
<evidence type="ECO:0000256" key="2">
    <source>
        <dbReference type="ARBA" id="ARBA00009592"/>
    </source>
</evidence>
<evidence type="ECO:0000256" key="7">
    <source>
        <dbReference type="ARBA" id="ARBA00022737"/>
    </source>
</evidence>
<feature type="domain" description="Leucine-rich repeat-containing N-terminal plant-type" evidence="13">
    <location>
        <begin position="46"/>
        <end position="82"/>
    </location>
</feature>
<dbReference type="InterPro" id="IPR003591">
    <property type="entry name" value="Leu-rich_rpt_typical-subtyp"/>
</dbReference>
<evidence type="ECO:0000256" key="11">
    <source>
        <dbReference type="SAM" id="MobiDB-lite"/>
    </source>
</evidence>
<dbReference type="Pfam" id="PF08263">
    <property type="entry name" value="LRRNT_2"/>
    <property type="match status" value="1"/>
</dbReference>
<keyword evidence="8" id="KW-1133">Transmembrane helix</keyword>
<evidence type="ECO:0000256" key="1">
    <source>
        <dbReference type="ARBA" id="ARBA00004251"/>
    </source>
</evidence>
<dbReference type="AlphaFoldDB" id="A0AAD8RN98"/>
<feature type="chain" id="PRO_5042297067" description="Leucine-rich repeat-containing N-terminal plant-type domain-containing protein" evidence="12">
    <location>
        <begin position="29"/>
        <end position="629"/>
    </location>
</feature>
<keyword evidence="7" id="KW-0677">Repeat</keyword>
<dbReference type="Proteomes" id="UP001231189">
    <property type="component" value="Unassembled WGS sequence"/>
</dbReference>
<dbReference type="InterPro" id="IPR032675">
    <property type="entry name" value="LRR_dom_sf"/>
</dbReference>
<dbReference type="FunFam" id="3.80.10.10:FF:000129">
    <property type="entry name" value="Leucine-rich repeat receptor-like kinase"/>
    <property type="match status" value="1"/>
</dbReference>
<dbReference type="Pfam" id="PF23598">
    <property type="entry name" value="LRR_14"/>
    <property type="match status" value="1"/>
</dbReference>
<keyword evidence="16" id="KW-1185">Reference proteome</keyword>
<dbReference type="SUPFAM" id="SSF52058">
    <property type="entry name" value="L domain-like"/>
    <property type="match status" value="2"/>
</dbReference>
<comment type="caution">
    <text evidence="15">The sequence shown here is derived from an EMBL/GenBank/DDBJ whole genome shotgun (WGS) entry which is preliminary data.</text>
</comment>
<dbReference type="Gene3D" id="3.80.10.10">
    <property type="entry name" value="Ribonuclease Inhibitor"/>
    <property type="match status" value="2"/>
</dbReference>
<sequence length="629" mass="70224">MPEVRFLVQVTLVVLLCLLLTVPPPVTALASVHPAPPASNGSCITHERDALLSIKASLRDPNTDFSSWQGEDCCRWKGVRCSYKTGHVVKLNLRGKTGDCLEVYPYSGEISYSLVSLQQLRYLDLSCNNFYGAEIPKFIGSLPSLRYLNLSYNRFYGRIPPQIGNLSKLTYLDLKPFGPNNHQFYYLYPGDLQWLSHLSSLKHLDLSNVNLTTVVDWVHNINMLPALRKLYLQYTGLRNRVAFVGQSNLTALEVLDISGNNFNTTIAPNWFWNSTSLTSLNLKYCQFHGPIPDDIGSMTSLEQISLQRNNLMSTMIPSSFKNLCNLKILDLEQTNTSGDITELMDRLPNCPSSKMQMLDLSYNNLCGALPDWSGPLTNLTYLVLAANNLIGPIPQWIWALNDLVILELAGNRLNGIVTEDHLKGLTALRFLALDNTLLQIKISPNWIPQFKLQAIILASLQLGPAFPPWLRSQTSLQLLHISNASITEIPDWFWVAFSSAEFVDLSDNQIAGTLPATLEFMEAHTMEDIGGTTYKEEGHTNAHTQPSSPSDYDYVRRCPQLQTATTLGLASLASSREWKGIKTRGNRAALSAHHRCQTTPVTIAAPGMLMLITYPSSETRYKKDRIGSV</sequence>
<dbReference type="SMART" id="SM00369">
    <property type="entry name" value="LRR_TYP"/>
    <property type="match status" value="6"/>
</dbReference>
<protein>
    <recommendedName>
        <fullName evidence="17">Leucine-rich repeat-containing N-terminal plant-type domain-containing protein</fullName>
    </recommendedName>
</protein>
<evidence type="ECO:0000256" key="9">
    <source>
        <dbReference type="ARBA" id="ARBA00023136"/>
    </source>
</evidence>
<evidence type="ECO:0000256" key="10">
    <source>
        <dbReference type="ARBA" id="ARBA00023180"/>
    </source>
</evidence>
<evidence type="ECO:0000256" key="12">
    <source>
        <dbReference type="SAM" id="SignalP"/>
    </source>
</evidence>
<dbReference type="PANTHER" id="PTHR48063:SF45">
    <property type="entry name" value="LEUCINE-RICH REPEAT-CONTAINING N-TERMINAL PLANT-TYPE DOMAIN-CONTAINING PROTEIN"/>
    <property type="match status" value="1"/>
</dbReference>
<dbReference type="PANTHER" id="PTHR48063">
    <property type="entry name" value="LRR RECEPTOR-LIKE KINASE"/>
    <property type="match status" value="1"/>
</dbReference>
<comment type="subcellular location">
    <subcellularLocation>
        <location evidence="1">Cell membrane</location>
        <topology evidence="1">Single-pass type I membrane protein</topology>
    </subcellularLocation>
</comment>
<feature type="region of interest" description="Disordered" evidence="11">
    <location>
        <begin position="532"/>
        <end position="552"/>
    </location>
</feature>
<evidence type="ECO:0000256" key="3">
    <source>
        <dbReference type="ARBA" id="ARBA00022475"/>
    </source>
</evidence>
<comment type="similarity">
    <text evidence="2">Belongs to the RLP family.</text>
</comment>
<name>A0AAD8RN98_LOLMU</name>
<gene>
    <name evidence="15" type="ORF">QYE76_001642</name>
</gene>
<feature type="compositionally biased region" description="Polar residues" evidence="11">
    <location>
        <begin position="541"/>
        <end position="550"/>
    </location>
</feature>
<dbReference type="InterPro" id="IPR001611">
    <property type="entry name" value="Leu-rich_rpt"/>
</dbReference>
<dbReference type="FunFam" id="3.80.10.10:FF:000649">
    <property type="entry name" value="Leucine Rich Repeat family protein"/>
    <property type="match status" value="1"/>
</dbReference>
<dbReference type="InterPro" id="IPR055414">
    <property type="entry name" value="LRR_R13L4/SHOC2-like"/>
</dbReference>
<evidence type="ECO:0008006" key="17">
    <source>
        <dbReference type="Google" id="ProtNLM"/>
    </source>
</evidence>
<proteinExistence type="inferred from homology"/>
<keyword evidence="4" id="KW-0433">Leucine-rich repeat</keyword>
<dbReference type="Pfam" id="PF00560">
    <property type="entry name" value="LRR_1"/>
    <property type="match status" value="2"/>
</dbReference>
<evidence type="ECO:0000313" key="16">
    <source>
        <dbReference type="Proteomes" id="UP001231189"/>
    </source>
</evidence>
<dbReference type="InterPro" id="IPR013210">
    <property type="entry name" value="LRR_N_plant-typ"/>
</dbReference>
<keyword evidence="3" id="KW-1003">Cell membrane</keyword>
<keyword evidence="9" id="KW-0472">Membrane</keyword>
<feature type="signal peptide" evidence="12">
    <location>
        <begin position="1"/>
        <end position="28"/>
    </location>
</feature>
<evidence type="ECO:0000259" key="14">
    <source>
        <dbReference type="Pfam" id="PF23598"/>
    </source>
</evidence>
<keyword evidence="5" id="KW-0812">Transmembrane</keyword>
<reference evidence="15" key="1">
    <citation type="submission" date="2023-07" db="EMBL/GenBank/DDBJ databases">
        <title>A chromosome-level genome assembly of Lolium multiflorum.</title>
        <authorList>
            <person name="Chen Y."/>
            <person name="Copetti D."/>
            <person name="Kolliker R."/>
            <person name="Studer B."/>
        </authorList>
    </citation>
    <scope>NUCLEOTIDE SEQUENCE</scope>
    <source>
        <strain evidence="15">02402/16</strain>
        <tissue evidence="15">Leaf</tissue>
    </source>
</reference>
<dbReference type="GO" id="GO:0005886">
    <property type="term" value="C:plasma membrane"/>
    <property type="evidence" value="ECO:0007669"/>
    <property type="project" value="UniProtKB-SubCell"/>
</dbReference>
<accession>A0AAD8RN98</accession>
<evidence type="ECO:0000256" key="5">
    <source>
        <dbReference type="ARBA" id="ARBA00022692"/>
    </source>
</evidence>
<organism evidence="15 16">
    <name type="scientific">Lolium multiflorum</name>
    <name type="common">Italian ryegrass</name>
    <name type="synonym">Lolium perenne subsp. multiflorum</name>
    <dbReference type="NCBI Taxonomy" id="4521"/>
    <lineage>
        <taxon>Eukaryota</taxon>
        <taxon>Viridiplantae</taxon>
        <taxon>Streptophyta</taxon>
        <taxon>Embryophyta</taxon>
        <taxon>Tracheophyta</taxon>
        <taxon>Spermatophyta</taxon>
        <taxon>Magnoliopsida</taxon>
        <taxon>Liliopsida</taxon>
        <taxon>Poales</taxon>
        <taxon>Poaceae</taxon>
        <taxon>BOP clade</taxon>
        <taxon>Pooideae</taxon>
        <taxon>Poodae</taxon>
        <taxon>Poeae</taxon>
        <taxon>Poeae Chloroplast Group 2 (Poeae type)</taxon>
        <taxon>Loliodinae</taxon>
        <taxon>Loliinae</taxon>
        <taxon>Lolium</taxon>
    </lineage>
</organism>
<dbReference type="EMBL" id="JAUUTY010000005">
    <property type="protein sequence ID" value="KAK1627327.1"/>
    <property type="molecule type" value="Genomic_DNA"/>
</dbReference>
<evidence type="ECO:0000256" key="4">
    <source>
        <dbReference type="ARBA" id="ARBA00022614"/>
    </source>
</evidence>
<feature type="domain" description="Disease resistance R13L4/SHOC-2-like LRR" evidence="14">
    <location>
        <begin position="114"/>
        <end position="285"/>
    </location>
</feature>
<evidence type="ECO:0000259" key="13">
    <source>
        <dbReference type="Pfam" id="PF08263"/>
    </source>
</evidence>
<evidence type="ECO:0000256" key="8">
    <source>
        <dbReference type="ARBA" id="ARBA00022989"/>
    </source>
</evidence>
<evidence type="ECO:0000256" key="6">
    <source>
        <dbReference type="ARBA" id="ARBA00022729"/>
    </source>
</evidence>